<dbReference type="NCBIfam" id="NF038319">
    <property type="entry name" value="DISARM_DrmC_I"/>
    <property type="match status" value="1"/>
</dbReference>
<dbReference type="EMBL" id="JBAFSM010000067">
    <property type="protein sequence ID" value="MEG3439953.1"/>
    <property type="molecule type" value="Genomic_DNA"/>
</dbReference>
<sequence>MLMSPLNALDRSALLTLATALESKRLSPPFHPASLDLYVPTTLQGEVAGELDRLYRSGMSVTHLIYLLQVLASEKEKVNGKSDRIDIVWTGQNVPGLKSRATSVVVRELFEQARKYILVSSYVFQQGDKARTLFSSLANRMDNAPRLDVKLLLDIQRQSQAYRSDTRLIEEFAKSFRQIWPGERLPEVFFDPRSLSTGVGVRACLHAKCIVIDDEQFFITSANLTEAAQERNIEVGVLIKDAISAYRLRTQFETLISRNIVQRLNFTTNR</sequence>
<protein>
    <submittedName>
        <fullName evidence="2">DISARM system phospholipase D-like protein DrmC</fullName>
    </submittedName>
</protein>
<accession>A0AAW9R0G4</accession>
<dbReference type="GO" id="GO:0003824">
    <property type="term" value="F:catalytic activity"/>
    <property type="evidence" value="ECO:0007669"/>
    <property type="project" value="InterPro"/>
</dbReference>
<evidence type="ECO:0000313" key="3">
    <source>
        <dbReference type="Proteomes" id="UP001328733"/>
    </source>
</evidence>
<dbReference type="Proteomes" id="UP001328733">
    <property type="component" value="Unassembled WGS sequence"/>
</dbReference>
<dbReference type="InterPro" id="IPR025202">
    <property type="entry name" value="PLD-like_dom"/>
</dbReference>
<gene>
    <name evidence="2" type="primary">drmC</name>
    <name evidence="2" type="ORF">V0288_22690</name>
</gene>
<dbReference type="SUPFAM" id="SSF56024">
    <property type="entry name" value="Phospholipase D/nuclease"/>
    <property type="match status" value="1"/>
</dbReference>
<dbReference type="InterPro" id="IPR047955">
    <property type="entry name" value="DrmC-like"/>
</dbReference>
<name>A0AAW9R0G4_9CHRO</name>
<dbReference type="InterPro" id="IPR001736">
    <property type="entry name" value="PLipase_D/transphosphatidylase"/>
</dbReference>
<organism evidence="2 3">
    <name type="scientific">Pannus brasiliensis CCIBt3594</name>
    <dbReference type="NCBI Taxonomy" id="1427578"/>
    <lineage>
        <taxon>Bacteria</taxon>
        <taxon>Bacillati</taxon>
        <taxon>Cyanobacteriota</taxon>
        <taxon>Cyanophyceae</taxon>
        <taxon>Oscillatoriophycideae</taxon>
        <taxon>Chroococcales</taxon>
        <taxon>Microcystaceae</taxon>
        <taxon>Pannus</taxon>
    </lineage>
</organism>
<dbReference type="AlphaFoldDB" id="A0AAW9R0G4"/>
<feature type="domain" description="PLD phosphodiesterase" evidence="1">
    <location>
        <begin position="201"/>
        <end position="228"/>
    </location>
</feature>
<dbReference type="GO" id="GO:0006793">
    <property type="term" value="P:phosphorus metabolic process"/>
    <property type="evidence" value="ECO:0007669"/>
    <property type="project" value="UniProtKB-ARBA"/>
</dbReference>
<evidence type="ECO:0000313" key="2">
    <source>
        <dbReference type="EMBL" id="MEG3439953.1"/>
    </source>
</evidence>
<proteinExistence type="predicted"/>
<dbReference type="Pfam" id="PF13091">
    <property type="entry name" value="PLDc_2"/>
    <property type="match status" value="1"/>
</dbReference>
<keyword evidence="3" id="KW-1185">Reference proteome</keyword>
<evidence type="ECO:0000259" key="1">
    <source>
        <dbReference type="PROSITE" id="PS50035"/>
    </source>
</evidence>
<dbReference type="PROSITE" id="PS50035">
    <property type="entry name" value="PLD"/>
    <property type="match status" value="1"/>
</dbReference>
<comment type="caution">
    <text evidence="2">The sequence shown here is derived from an EMBL/GenBank/DDBJ whole genome shotgun (WGS) entry which is preliminary data.</text>
</comment>
<dbReference type="Gene3D" id="3.30.870.10">
    <property type="entry name" value="Endonuclease Chain A"/>
    <property type="match status" value="1"/>
</dbReference>
<reference evidence="2 3" key="1">
    <citation type="submission" date="2024-01" db="EMBL/GenBank/DDBJ databases">
        <title>Genomic insights into the taxonomy and metabolism of the cyanobacterium Pannus brasiliensis CCIBt3594.</title>
        <authorList>
            <person name="Machado M."/>
            <person name="Botero N.B."/>
            <person name="Andreote A.P.D."/>
            <person name="Feitosa A.M.T."/>
            <person name="Popin R."/>
            <person name="Sivonen K."/>
            <person name="Fiore M.F."/>
        </authorList>
    </citation>
    <scope>NUCLEOTIDE SEQUENCE [LARGE SCALE GENOMIC DNA]</scope>
    <source>
        <strain evidence="2 3">CCIBt3594</strain>
    </source>
</reference>